<keyword evidence="5" id="KW-1185">Reference proteome</keyword>
<feature type="region of interest" description="Disordered" evidence="2">
    <location>
        <begin position="1"/>
        <end position="31"/>
    </location>
</feature>
<dbReference type="InterPro" id="IPR057251">
    <property type="entry name" value="FP_C"/>
</dbReference>
<accession>A0A0L7LIJ9</accession>
<evidence type="ECO:0000256" key="2">
    <source>
        <dbReference type="SAM" id="MobiDB-lite"/>
    </source>
</evidence>
<feature type="domain" description="FP protein C-terminal" evidence="3">
    <location>
        <begin position="245"/>
        <end position="295"/>
    </location>
</feature>
<keyword evidence="1" id="KW-0175">Coiled coil</keyword>
<gene>
    <name evidence="4" type="ORF">OBRU01_07635</name>
</gene>
<evidence type="ECO:0000313" key="5">
    <source>
        <dbReference type="Proteomes" id="UP000037510"/>
    </source>
</evidence>
<reference evidence="4 5" key="1">
    <citation type="journal article" date="2015" name="Genome Biol. Evol.">
        <title>The genome of winter moth (Operophtera brumata) provides a genomic perspective on sexual dimorphism and phenology.</title>
        <authorList>
            <person name="Derks M.F."/>
            <person name="Smit S."/>
            <person name="Salis L."/>
            <person name="Schijlen E."/>
            <person name="Bossers A."/>
            <person name="Mateman C."/>
            <person name="Pijl A.S."/>
            <person name="de Ridder D."/>
            <person name="Groenen M.A."/>
            <person name="Visser M.E."/>
            <person name="Megens H.J."/>
        </authorList>
    </citation>
    <scope>NUCLEOTIDE SEQUENCE [LARGE SCALE GENOMIC DNA]</scope>
    <source>
        <strain evidence="4">WM2013NL</strain>
        <tissue evidence="4">Head and thorax</tissue>
    </source>
</reference>
<comment type="caution">
    <text evidence="4">The sequence shown here is derived from an EMBL/GenBank/DDBJ whole genome shotgun (WGS) entry which is preliminary data.</text>
</comment>
<organism evidence="4 5">
    <name type="scientific">Operophtera brumata</name>
    <name type="common">Winter moth</name>
    <name type="synonym">Phalaena brumata</name>
    <dbReference type="NCBI Taxonomy" id="104452"/>
    <lineage>
        <taxon>Eukaryota</taxon>
        <taxon>Metazoa</taxon>
        <taxon>Ecdysozoa</taxon>
        <taxon>Arthropoda</taxon>
        <taxon>Hexapoda</taxon>
        <taxon>Insecta</taxon>
        <taxon>Pterygota</taxon>
        <taxon>Neoptera</taxon>
        <taxon>Endopterygota</taxon>
        <taxon>Lepidoptera</taxon>
        <taxon>Glossata</taxon>
        <taxon>Ditrysia</taxon>
        <taxon>Geometroidea</taxon>
        <taxon>Geometridae</taxon>
        <taxon>Larentiinae</taxon>
        <taxon>Operophtera</taxon>
    </lineage>
</organism>
<proteinExistence type="predicted"/>
<protein>
    <submittedName>
        <fullName evidence="4">Zinc finger DNA binding protein</fullName>
    </submittedName>
</protein>
<evidence type="ECO:0000259" key="3">
    <source>
        <dbReference type="Pfam" id="PF25298"/>
    </source>
</evidence>
<dbReference type="Proteomes" id="UP000037510">
    <property type="component" value="Unassembled WGS sequence"/>
</dbReference>
<sequence length="304" mass="35187">MRSPARPLGESISQPDLYGTPDGGGDVDRNVLRKRRYPDDSVESLSKSMRDMFKNINSMLKDLKSSQDEQFSLIRLDMSALKKQNEDLLTANTEIISTVSKITEEQRELKTRVKGLEKREIKSLDYVGILEQQVENLDSKIRETSIEIRNMPTDNNAQMMSAIEKMYKVLQLEYDQRDIRCAYRLPAKQDLPRPIVVEYVGLQKKIELLQAYKLFNRINKEERLDSITVGIAGDRRNIYINERLTKKAQQLHYQARVLVKNGSWKYCWTARGKVFLRKEEGQPIIEVKTFEQIAAMSGQSCSED</sequence>
<dbReference type="AlphaFoldDB" id="A0A0L7LIJ9"/>
<dbReference type="EMBL" id="JTDY01000933">
    <property type="protein sequence ID" value="KOB75388.1"/>
    <property type="molecule type" value="Genomic_DNA"/>
</dbReference>
<evidence type="ECO:0000256" key="1">
    <source>
        <dbReference type="SAM" id="Coils"/>
    </source>
</evidence>
<name>A0A0L7LIJ9_OPEBR</name>
<feature type="coiled-coil region" evidence="1">
    <location>
        <begin position="99"/>
        <end position="147"/>
    </location>
</feature>
<evidence type="ECO:0000313" key="4">
    <source>
        <dbReference type="EMBL" id="KOB75388.1"/>
    </source>
</evidence>
<dbReference type="Pfam" id="PF25298">
    <property type="entry name" value="Baculo_FP_2nd"/>
    <property type="match status" value="1"/>
</dbReference>